<evidence type="ECO:0000256" key="1">
    <source>
        <dbReference type="ARBA" id="ARBA00007768"/>
    </source>
</evidence>
<accession>A0AAN6J8C4</accession>
<dbReference type="HAMAP" id="MF_00795">
    <property type="entry name" value="CutC"/>
    <property type="match status" value="1"/>
</dbReference>
<organism evidence="4 5">
    <name type="scientific">Friedmanniomyces endolithicus</name>
    <dbReference type="NCBI Taxonomy" id="329885"/>
    <lineage>
        <taxon>Eukaryota</taxon>
        <taxon>Fungi</taxon>
        <taxon>Dikarya</taxon>
        <taxon>Ascomycota</taxon>
        <taxon>Pezizomycotina</taxon>
        <taxon>Dothideomycetes</taxon>
        <taxon>Dothideomycetidae</taxon>
        <taxon>Mycosphaerellales</taxon>
        <taxon>Teratosphaeriaceae</taxon>
        <taxon>Friedmanniomyces</taxon>
    </lineage>
</organism>
<evidence type="ECO:0000256" key="2">
    <source>
        <dbReference type="ARBA" id="ARBA00019014"/>
    </source>
</evidence>
<dbReference type="SUPFAM" id="SSF110395">
    <property type="entry name" value="CutC-like"/>
    <property type="match status" value="1"/>
</dbReference>
<dbReference type="GO" id="GO:0005507">
    <property type="term" value="F:copper ion binding"/>
    <property type="evidence" value="ECO:0007669"/>
    <property type="project" value="TreeGrafter"/>
</dbReference>
<dbReference type="AlphaFoldDB" id="A0AAN6J8C4"/>
<feature type="region of interest" description="Disordered" evidence="3">
    <location>
        <begin position="241"/>
        <end position="261"/>
    </location>
</feature>
<reference evidence="4" key="1">
    <citation type="submission" date="2021-12" db="EMBL/GenBank/DDBJ databases">
        <title>Black yeast isolated from Biological Soil Crust.</title>
        <authorList>
            <person name="Kurbessoian T."/>
        </authorList>
    </citation>
    <scope>NUCLEOTIDE SEQUENCE</scope>
    <source>
        <strain evidence="4">CCFEE 5208</strain>
    </source>
</reference>
<dbReference type="Gene3D" id="3.20.20.380">
    <property type="entry name" value="Copper homeostasis (CutC) domain"/>
    <property type="match status" value="1"/>
</dbReference>
<dbReference type="EMBL" id="JASUXU010000026">
    <property type="protein sequence ID" value="KAK0320176.1"/>
    <property type="molecule type" value="Genomic_DNA"/>
</dbReference>
<name>A0AAN6J8C4_9PEZI</name>
<dbReference type="PANTHER" id="PTHR12598">
    <property type="entry name" value="COPPER HOMEOSTASIS PROTEIN CUTC"/>
    <property type="match status" value="1"/>
</dbReference>
<evidence type="ECO:0000256" key="3">
    <source>
        <dbReference type="SAM" id="MobiDB-lite"/>
    </source>
</evidence>
<comment type="similarity">
    <text evidence="1">Belongs to the CutC family.</text>
</comment>
<dbReference type="InterPro" id="IPR036822">
    <property type="entry name" value="CutC-like_dom_sf"/>
</dbReference>
<dbReference type="InterPro" id="IPR005627">
    <property type="entry name" value="CutC-like"/>
</dbReference>
<sequence>MAQSAIGVIINPEALTHIMALLEVCCFSPESAILAWGGGADRVELCTDQSAGGTTPPVEWLAIVQRHTGLPVFVMIRPRGGNFLYSGAEFDQMKRDINAFKPKADGFVFGILDGQARVDVARTAELVNTAAPLPCTFHKAFDETPNLLAALEDVVATGCSAILTSGGAPSALAGVDTLEELVRKSQKRITIMPGGGVRASNISRIRELTGAGIFHSSAVPKGATEPSASETRQMKAILRKQDPHEVPFVESLSSAASQSSD</sequence>
<dbReference type="Pfam" id="PF03932">
    <property type="entry name" value="CutC"/>
    <property type="match status" value="1"/>
</dbReference>
<dbReference type="Proteomes" id="UP001168146">
    <property type="component" value="Unassembled WGS sequence"/>
</dbReference>
<dbReference type="PANTHER" id="PTHR12598:SF0">
    <property type="entry name" value="COPPER HOMEOSTASIS PROTEIN CUTC HOMOLOG"/>
    <property type="match status" value="1"/>
</dbReference>
<proteinExistence type="inferred from homology"/>
<feature type="compositionally biased region" description="Low complexity" evidence="3">
    <location>
        <begin position="251"/>
        <end position="261"/>
    </location>
</feature>
<evidence type="ECO:0000313" key="5">
    <source>
        <dbReference type="Proteomes" id="UP001168146"/>
    </source>
</evidence>
<protein>
    <recommendedName>
        <fullName evidence="2">Copper homeostasis protein cutC homolog</fullName>
    </recommendedName>
</protein>
<evidence type="ECO:0000313" key="4">
    <source>
        <dbReference type="EMBL" id="KAK0320176.1"/>
    </source>
</evidence>
<comment type="caution">
    <text evidence="4">The sequence shown here is derived from an EMBL/GenBank/DDBJ whole genome shotgun (WGS) entry which is preliminary data.</text>
</comment>
<gene>
    <name evidence="4" type="ORF">LTR82_008693</name>
</gene>